<accession>A0A7I9XS69</accession>
<dbReference type="AlphaFoldDB" id="A0A7I9XS69"/>
<dbReference type="Proteomes" id="UP000465361">
    <property type="component" value="Unassembled WGS sequence"/>
</dbReference>
<dbReference type="EMBL" id="BLKW01000002">
    <property type="protein sequence ID" value="GFG72784.1"/>
    <property type="molecule type" value="Genomic_DNA"/>
</dbReference>
<feature type="region of interest" description="Disordered" evidence="1">
    <location>
        <begin position="26"/>
        <end position="66"/>
    </location>
</feature>
<protein>
    <submittedName>
        <fullName evidence="2">Uncharacterized protein</fullName>
    </submittedName>
</protein>
<sequence>MQGLADQLVGDIRPVKLRGVDVVDAELDRPPQHRQRFVSIPRRPERSRPGKLDSPEADARDGDRTE</sequence>
<feature type="compositionally biased region" description="Basic and acidic residues" evidence="1">
    <location>
        <begin position="42"/>
        <end position="66"/>
    </location>
</feature>
<evidence type="ECO:0000313" key="2">
    <source>
        <dbReference type="EMBL" id="GFG72784.1"/>
    </source>
</evidence>
<organism evidence="2 3">
    <name type="scientific">Mycobacterium botniense</name>
    <dbReference type="NCBI Taxonomy" id="84962"/>
    <lineage>
        <taxon>Bacteria</taxon>
        <taxon>Bacillati</taxon>
        <taxon>Actinomycetota</taxon>
        <taxon>Actinomycetes</taxon>
        <taxon>Mycobacteriales</taxon>
        <taxon>Mycobacteriaceae</taxon>
        <taxon>Mycobacterium</taxon>
    </lineage>
</organism>
<gene>
    <name evidence="2" type="ORF">MBOT_01490</name>
</gene>
<keyword evidence="3" id="KW-1185">Reference proteome</keyword>
<reference evidence="2 3" key="1">
    <citation type="journal article" date="2019" name="Emerg. Microbes Infect.">
        <title>Comprehensive subspecies identification of 175 nontuberculous mycobacteria species based on 7547 genomic profiles.</title>
        <authorList>
            <person name="Matsumoto Y."/>
            <person name="Kinjo T."/>
            <person name="Motooka D."/>
            <person name="Nabeya D."/>
            <person name="Jung N."/>
            <person name="Uechi K."/>
            <person name="Horii T."/>
            <person name="Iida T."/>
            <person name="Fujita J."/>
            <person name="Nakamura S."/>
        </authorList>
    </citation>
    <scope>NUCLEOTIDE SEQUENCE [LARGE SCALE GENOMIC DNA]</scope>
    <source>
        <strain evidence="2 3">JCM 17322</strain>
    </source>
</reference>
<evidence type="ECO:0000313" key="3">
    <source>
        <dbReference type="Proteomes" id="UP000465361"/>
    </source>
</evidence>
<proteinExistence type="predicted"/>
<name>A0A7I9XS69_9MYCO</name>
<comment type="caution">
    <text evidence="2">The sequence shown here is derived from an EMBL/GenBank/DDBJ whole genome shotgun (WGS) entry which is preliminary data.</text>
</comment>
<evidence type="ECO:0000256" key="1">
    <source>
        <dbReference type="SAM" id="MobiDB-lite"/>
    </source>
</evidence>